<evidence type="ECO:0000313" key="16">
    <source>
        <dbReference type="Proteomes" id="UP000831782"/>
    </source>
</evidence>
<keyword evidence="5" id="KW-0597">Phosphoprotein</keyword>
<dbReference type="InterPro" id="IPR004358">
    <property type="entry name" value="Sig_transdc_His_kin-like_C"/>
</dbReference>
<dbReference type="RefSeq" id="WP_244719911.1">
    <property type="nucleotide sequence ID" value="NZ_CP095072.1"/>
</dbReference>
<dbReference type="SUPFAM" id="SSF47384">
    <property type="entry name" value="Homodimeric domain of signal transducing histidine kinase"/>
    <property type="match status" value="1"/>
</dbReference>
<evidence type="ECO:0000256" key="2">
    <source>
        <dbReference type="ARBA" id="ARBA00004651"/>
    </source>
</evidence>
<gene>
    <name evidence="15" type="ORF">MUN88_01215</name>
</gene>
<evidence type="ECO:0000256" key="4">
    <source>
        <dbReference type="ARBA" id="ARBA00022475"/>
    </source>
</evidence>
<comment type="subcellular location">
    <subcellularLocation>
        <location evidence="2">Cell membrane</location>
        <topology evidence="2">Multi-pass membrane protein</topology>
    </subcellularLocation>
</comment>
<keyword evidence="11 12" id="KW-0472">Membrane</keyword>
<dbReference type="SMART" id="SM00387">
    <property type="entry name" value="HATPase_c"/>
    <property type="match status" value="1"/>
</dbReference>
<feature type="transmembrane region" description="Helical" evidence="12">
    <location>
        <begin position="20"/>
        <end position="40"/>
    </location>
</feature>
<evidence type="ECO:0000256" key="5">
    <source>
        <dbReference type="ARBA" id="ARBA00022553"/>
    </source>
</evidence>
<name>A0ABY4EYU7_9BACI</name>
<evidence type="ECO:0000256" key="9">
    <source>
        <dbReference type="ARBA" id="ARBA00022840"/>
    </source>
</evidence>
<comment type="catalytic activity">
    <reaction evidence="1">
        <text>ATP + protein L-histidine = ADP + protein N-phospho-L-histidine.</text>
        <dbReference type="EC" id="2.7.13.3"/>
    </reaction>
</comment>
<evidence type="ECO:0000256" key="6">
    <source>
        <dbReference type="ARBA" id="ARBA00022679"/>
    </source>
</evidence>
<dbReference type="CDD" id="cd00075">
    <property type="entry name" value="HATPase"/>
    <property type="match status" value="1"/>
</dbReference>
<keyword evidence="6" id="KW-0808">Transferase</keyword>
<feature type="domain" description="HAMP" evidence="14">
    <location>
        <begin position="73"/>
        <end position="128"/>
    </location>
</feature>
<dbReference type="GO" id="GO:0016301">
    <property type="term" value="F:kinase activity"/>
    <property type="evidence" value="ECO:0007669"/>
    <property type="project" value="UniProtKB-KW"/>
</dbReference>
<accession>A0ABY4EYU7</accession>
<dbReference type="Gene3D" id="6.10.340.10">
    <property type="match status" value="1"/>
</dbReference>
<dbReference type="Pfam" id="PF00512">
    <property type="entry name" value="HisKA"/>
    <property type="match status" value="1"/>
</dbReference>
<dbReference type="EMBL" id="CP095072">
    <property type="protein sequence ID" value="UOQ48809.1"/>
    <property type="molecule type" value="Genomic_DNA"/>
</dbReference>
<keyword evidence="12" id="KW-1133">Transmembrane helix</keyword>
<dbReference type="SUPFAM" id="SSF55874">
    <property type="entry name" value="ATPase domain of HSP90 chaperone/DNA topoisomerase II/histidine kinase"/>
    <property type="match status" value="1"/>
</dbReference>
<dbReference type="InterPro" id="IPR050736">
    <property type="entry name" value="Sensor_HK_Regulatory"/>
</dbReference>
<dbReference type="InterPro" id="IPR036097">
    <property type="entry name" value="HisK_dim/P_sf"/>
</dbReference>
<keyword evidence="9" id="KW-0067">ATP-binding</keyword>
<evidence type="ECO:0000259" key="14">
    <source>
        <dbReference type="PROSITE" id="PS50885"/>
    </source>
</evidence>
<dbReference type="PANTHER" id="PTHR43711">
    <property type="entry name" value="TWO-COMPONENT HISTIDINE KINASE"/>
    <property type="match status" value="1"/>
</dbReference>
<proteinExistence type="predicted"/>
<evidence type="ECO:0000256" key="3">
    <source>
        <dbReference type="ARBA" id="ARBA00012438"/>
    </source>
</evidence>
<evidence type="ECO:0000256" key="10">
    <source>
        <dbReference type="ARBA" id="ARBA00023012"/>
    </source>
</evidence>
<dbReference type="Pfam" id="PF02518">
    <property type="entry name" value="HATPase_c"/>
    <property type="match status" value="1"/>
</dbReference>
<evidence type="ECO:0000259" key="13">
    <source>
        <dbReference type="PROSITE" id="PS50109"/>
    </source>
</evidence>
<dbReference type="InterPro" id="IPR036890">
    <property type="entry name" value="HATPase_C_sf"/>
</dbReference>
<evidence type="ECO:0000313" key="15">
    <source>
        <dbReference type="EMBL" id="UOQ48809.1"/>
    </source>
</evidence>
<organism evidence="15 16">
    <name type="scientific">Gracilibacillus caseinilyticus</name>
    <dbReference type="NCBI Taxonomy" id="2932256"/>
    <lineage>
        <taxon>Bacteria</taxon>
        <taxon>Bacillati</taxon>
        <taxon>Bacillota</taxon>
        <taxon>Bacilli</taxon>
        <taxon>Bacillales</taxon>
        <taxon>Bacillaceae</taxon>
        <taxon>Gracilibacillus</taxon>
    </lineage>
</organism>
<dbReference type="CDD" id="cd00082">
    <property type="entry name" value="HisKA"/>
    <property type="match status" value="1"/>
</dbReference>
<dbReference type="PANTHER" id="PTHR43711:SF26">
    <property type="entry name" value="SENSOR HISTIDINE KINASE RCSC"/>
    <property type="match status" value="1"/>
</dbReference>
<sequence>MKKQNNKKRSYTLSSFYNFLFYFLLTLTACSISILLYTRVDDVSGLLIEVYIIGNLILISLAISLIDSIRRKYTIEKPVRKILESVERISKGDFTIKIPSRHMGKMDEFDEIGNEINKMTDELAKLETLKTDFISNVSHEIKTPLAIIQNYANMQKSETLSEEQRIEYARTIEDASKRLTGLVTNILKLNKLENQQIYPDKEEYNISEQLRFSLLSFEEAWSEKNIEVHVDIDDAYLSCDENLLEIVWSNLISNAVKFTPPDGLIKVTLNNHPDAIEVQVQDNGCGIDEGTGKHIFDKFYQGDTSHAKEGNGLGLAMVKRVIDIIEGDLSVESELGKGTTFTVRIKKTLRGEYI</sequence>
<dbReference type="PROSITE" id="PS51257">
    <property type="entry name" value="PROKAR_LIPOPROTEIN"/>
    <property type="match status" value="1"/>
</dbReference>
<keyword evidence="4" id="KW-1003">Cell membrane</keyword>
<feature type="transmembrane region" description="Helical" evidence="12">
    <location>
        <begin position="46"/>
        <end position="66"/>
    </location>
</feature>
<dbReference type="Proteomes" id="UP000831782">
    <property type="component" value="Chromosome"/>
</dbReference>
<keyword evidence="16" id="KW-1185">Reference proteome</keyword>
<dbReference type="InterPro" id="IPR003594">
    <property type="entry name" value="HATPase_dom"/>
</dbReference>
<dbReference type="PRINTS" id="PR00344">
    <property type="entry name" value="BCTRLSENSOR"/>
</dbReference>
<dbReference type="CDD" id="cd06225">
    <property type="entry name" value="HAMP"/>
    <property type="match status" value="1"/>
</dbReference>
<dbReference type="InterPro" id="IPR003660">
    <property type="entry name" value="HAMP_dom"/>
</dbReference>
<dbReference type="InterPro" id="IPR003661">
    <property type="entry name" value="HisK_dim/P_dom"/>
</dbReference>
<dbReference type="PROSITE" id="PS50885">
    <property type="entry name" value="HAMP"/>
    <property type="match status" value="1"/>
</dbReference>
<dbReference type="Gene3D" id="1.10.287.130">
    <property type="match status" value="1"/>
</dbReference>
<protein>
    <recommendedName>
        <fullName evidence="3">histidine kinase</fullName>
        <ecNumber evidence="3">2.7.13.3</ecNumber>
    </recommendedName>
</protein>
<dbReference type="InterPro" id="IPR005467">
    <property type="entry name" value="His_kinase_dom"/>
</dbReference>
<dbReference type="SMART" id="SM00388">
    <property type="entry name" value="HisKA"/>
    <property type="match status" value="1"/>
</dbReference>
<dbReference type="EC" id="2.7.13.3" evidence="3"/>
<dbReference type="SUPFAM" id="SSF158472">
    <property type="entry name" value="HAMP domain-like"/>
    <property type="match status" value="1"/>
</dbReference>
<evidence type="ECO:0000256" key="8">
    <source>
        <dbReference type="ARBA" id="ARBA00022777"/>
    </source>
</evidence>
<evidence type="ECO:0000256" key="7">
    <source>
        <dbReference type="ARBA" id="ARBA00022741"/>
    </source>
</evidence>
<feature type="domain" description="Histidine kinase" evidence="13">
    <location>
        <begin position="136"/>
        <end position="349"/>
    </location>
</feature>
<evidence type="ECO:0000256" key="11">
    <source>
        <dbReference type="ARBA" id="ARBA00023136"/>
    </source>
</evidence>
<keyword evidence="12" id="KW-0812">Transmembrane</keyword>
<keyword evidence="8 15" id="KW-0418">Kinase</keyword>
<dbReference type="Gene3D" id="3.30.565.10">
    <property type="entry name" value="Histidine kinase-like ATPase, C-terminal domain"/>
    <property type="match status" value="1"/>
</dbReference>
<dbReference type="SMART" id="SM00304">
    <property type="entry name" value="HAMP"/>
    <property type="match status" value="1"/>
</dbReference>
<keyword evidence="7" id="KW-0547">Nucleotide-binding</keyword>
<evidence type="ECO:0000256" key="1">
    <source>
        <dbReference type="ARBA" id="ARBA00000085"/>
    </source>
</evidence>
<keyword evidence="10" id="KW-0902">Two-component regulatory system</keyword>
<reference evidence="15 16" key="1">
    <citation type="submission" date="2022-04" db="EMBL/GenBank/DDBJ databases">
        <title>Gracilibacillus sp. isolated from saltern.</title>
        <authorList>
            <person name="Won M."/>
            <person name="Lee C.-M."/>
            <person name="Woen H.-Y."/>
            <person name="Kwon S.-W."/>
        </authorList>
    </citation>
    <scope>NUCLEOTIDE SEQUENCE [LARGE SCALE GENOMIC DNA]</scope>
    <source>
        <strain evidence="15 16">SSWR10-1</strain>
    </source>
</reference>
<dbReference type="PROSITE" id="PS50109">
    <property type="entry name" value="HIS_KIN"/>
    <property type="match status" value="1"/>
</dbReference>
<evidence type="ECO:0000256" key="12">
    <source>
        <dbReference type="SAM" id="Phobius"/>
    </source>
</evidence>